<dbReference type="SUPFAM" id="SSF55120">
    <property type="entry name" value="Pseudouridine synthase"/>
    <property type="match status" value="1"/>
</dbReference>
<dbReference type="GO" id="GO:0000455">
    <property type="term" value="P:enzyme-directed rRNA pseudouridine synthesis"/>
    <property type="evidence" value="ECO:0007669"/>
    <property type="project" value="TreeGrafter"/>
</dbReference>
<dbReference type="AlphaFoldDB" id="A0A369W6W2"/>
<keyword evidence="2 6" id="KW-0413">Isomerase</keyword>
<protein>
    <recommendedName>
        <fullName evidence="6">Pseudouridine synthase</fullName>
        <ecNumber evidence="6">5.4.99.-</ecNumber>
    </recommendedName>
</protein>
<dbReference type="InterPro" id="IPR050188">
    <property type="entry name" value="RluA_PseudoU_synthase"/>
</dbReference>
<dbReference type="OrthoDB" id="9807829at2"/>
<evidence type="ECO:0000313" key="9">
    <source>
        <dbReference type="Proteomes" id="UP000253759"/>
    </source>
</evidence>
<evidence type="ECO:0000256" key="4">
    <source>
        <dbReference type="PIRSR" id="PIRSR606225-1"/>
    </source>
</evidence>
<name>A0A369W6W2_9HYPH</name>
<comment type="function">
    <text evidence="6">Responsible for synthesis of pseudouridine from uracil.</text>
</comment>
<dbReference type="InterPro" id="IPR020103">
    <property type="entry name" value="PsdUridine_synth_cat_dom_sf"/>
</dbReference>
<dbReference type="Gene3D" id="3.10.290.10">
    <property type="entry name" value="RNA-binding S4 domain"/>
    <property type="match status" value="1"/>
</dbReference>
<dbReference type="PANTHER" id="PTHR21600">
    <property type="entry name" value="MITOCHONDRIAL RNA PSEUDOURIDINE SYNTHASE"/>
    <property type="match status" value="1"/>
</dbReference>
<dbReference type="InterPro" id="IPR006145">
    <property type="entry name" value="PsdUridine_synth_RsuA/RluA"/>
</dbReference>
<comment type="catalytic activity">
    <reaction evidence="3">
        <text>uridine(1911/1915/1917) in 23S rRNA = pseudouridine(1911/1915/1917) in 23S rRNA</text>
        <dbReference type="Rhea" id="RHEA:42524"/>
        <dbReference type="Rhea" id="RHEA-COMP:10097"/>
        <dbReference type="Rhea" id="RHEA-COMP:10098"/>
        <dbReference type="ChEBI" id="CHEBI:65314"/>
        <dbReference type="ChEBI" id="CHEBI:65315"/>
        <dbReference type="EC" id="5.4.99.23"/>
    </reaction>
</comment>
<evidence type="ECO:0000256" key="2">
    <source>
        <dbReference type="ARBA" id="ARBA00023235"/>
    </source>
</evidence>
<dbReference type="InterPro" id="IPR006225">
    <property type="entry name" value="PsdUridine_synth_RluC/D"/>
</dbReference>
<dbReference type="InterPro" id="IPR006224">
    <property type="entry name" value="PsdUridine_synth_RluA-like_CS"/>
</dbReference>
<evidence type="ECO:0000256" key="6">
    <source>
        <dbReference type="RuleBase" id="RU362028"/>
    </source>
</evidence>
<reference evidence="9" key="1">
    <citation type="submission" date="2018-07" db="EMBL/GenBank/DDBJ databases">
        <authorList>
            <person name="Liu B.-T."/>
            <person name="Du Z."/>
        </authorList>
    </citation>
    <scope>NUCLEOTIDE SEQUENCE [LARGE SCALE GENOMIC DNA]</scope>
    <source>
        <strain evidence="9">XYN52</strain>
    </source>
</reference>
<dbReference type="PROSITE" id="PS01129">
    <property type="entry name" value="PSI_RLU"/>
    <property type="match status" value="1"/>
</dbReference>
<evidence type="ECO:0000256" key="1">
    <source>
        <dbReference type="ARBA" id="ARBA00010876"/>
    </source>
</evidence>
<dbReference type="RefSeq" id="WP_114644940.1">
    <property type="nucleotide sequence ID" value="NZ_QQNH01000004.1"/>
</dbReference>
<dbReference type="Pfam" id="PF00849">
    <property type="entry name" value="PseudoU_synth_2"/>
    <property type="match status" value="1"/>
</dbReference>
<dbReference type="SUPFAM" id="SSF55174">
    <property type="entry name" value="Alpha-L RNA-binding motif"/>
    <property type="match status" value="1"/>
</dbReference>
<dbReference type="GO" id="GO:0160140">
    <property type="term" value="F:23S rRNA pseudouridine(1911/1915/1917) synthase activity"/>
    <property type="evidence" value="ECO:0007669"/>
    <property type="project" value="UniProtKB-EC"/>
</dbReference>
<dbReference type="GO" id="GO:0003723">
    <property type="term" value="F:RNA binding"/>
    <property type="evidence" value="ECO:0007669"/>
    <property type="project" value="UniProtKB-KW"/>
</dbReference>
<gene>
    <name evidence="8" type="ORF">DVH29_04345</name>
</gene>
<dbReference type="CDD" id="cd02869">
    <property type="entry name" value="PseudoU_synth_RluA_like"/>
    <property type="match status" value="1"/>
</dbReference>
<sequence length="334" mass="37170">MSGVQLREVARDEDGMRVDRWFSIHFAHLSFGRLQKLLRSGQVRVDSGRVQTNTRLAAGQVVRVPPLGEAPPPSADAAPRINEKDAAFLRDLILYEDDDLYVFNKPHGLAVQGGSGTKRHLDGMLKSLPNKKGEAPRLVHRLDRDTSGCLLVAKTRAAASHFGTVFRSRSARKIYWAVTVGVPNPRQGRISCFLARQATQDGEQMVVVENGAEGAQHSVSYYSVTDTAANRFAWVTLKPVTGRTHQLRVHMMELGTPILDDPRYNTLDNWNWERPEELGQGLHLHARRLALPLRSGKRLDITAPLPAHMKASFDTLGFDANQYDAQNVDPEDDA</sequence>
<feature type="active site" evidence="4">
    <location>
        <position position="143"/>
    </location>
</feature>
<comment type="catalytic activity">
    <reaction evidence="6">
        <text>a uridine in RNA = a pseudouridine in RNA</text>
        <dbReference type="Rhea" id="RHEA:48348"/>
        <dbReference type="Rhea" id="RHEA-COMP:12068"/>
        <dbReference type="Rhea" id="RHEA-COMP:12069"/>
        <dbReference type="ChEBI" id="CHEBI:65314"/>
        <dbReference type="ChEBI" id="CHEBI:65315"/>
    </reaction>
</comment>
<dbReference type="PROSITE" id="PS50889">
    <property type="entry name" value="S4"/>
    <property type="match status" value="1"/>
</dbReference>
<dbReference type="EC" id="5.4.99.-" evidence="6"/>
<accession>A0A369W6W2</accession>
<dbReference type="EMBL" id="QQNH01000004">
    <property type="protein sequence ID" value="RDE09777.1"/>
    <property type="molecule type" value="Genomic_DNA"/>
</dbReference>
<dbReference type="Gene3D" id="3.30.2350.10">
    <property type="entry name" value="Pseudouridine synthase"/>
    <property type="match status" value="1"/>
</dbReference>
<evidence type="ECO:0000313" key="8">
    <source>
        <dbReference type="EMBL" id="RDE09777.1"/>
    </source>
</evidence>
<evidence type="ECO:0000256" key="5">
    <source>
        <dbReference type="PROSITE-ProRule" id="PRU00182"/>
    </source>
</evidence>
<comment type="caution">
    <text evidence="8">The sequence shown here is derived from an EMBL/GenBank/DDBJ whole genome shotgun (WGS) entry which is preliminary data.</text>
</comment>
<keyword evidence="9" id="KW-1185">Reference proteome</keyword>
<keyword evidence="5" id="KW-0694">RNA-binding</keyword>
<evidence type="ECO:0000259" key="7">
    <source>
        <dbReference type="Pfam" id="PF00849"/>
    </source>
</evidence>
<dbReference type="InterPro" id="IPR036986">
    <property type="entry name" value="S4_RNA-bd_sf"/>
</dbReference>
<proteinExistence type="inferred from homology"/>
<feature type="domain" description="Pseudouridine synthase RsuA/RluA-like" evidence="7">
    <location>
        <begin position="99"/>
        <end position="251"/>
    </location>
</feature>
<dbReference type="NCBIfam" id="TIGR00005">
    <property type="entry name" value="rluA_subfam"/>
    <property type="match status" value="1"/>
</dbReference>
<dbReference type="PANTHER" id="PTHR21600:SF44">
    <property type="entry name" value="RIBOSOMAL LARGE SUBUNIT PSEUDOURIDINE SYNTHASE D"/>
    <property type="match status" value="1"/>
</dbReference>
<organism evidence="8 9">
    <name type="scientific">Pelagibacterium lacus</name>
    <dbReference type="NCBI Taxonomy" id="2282655"/>
    <lineage>
        <taxon>Bacteria</taxon>
        <taxon>Pseudomonadati</taxon>
        <taxon>Pseudomonadota</taxon>
        <taxon>Alphaproteobacteria</taxon>
        <taxon>Hyphomicrobiales</taxon>
        <taxon>Devosiaceae</taxon>
        <taxon>Pelagibacterium</taxon>
    </lineage>
</organism>
<dbReference type="Proteomes" id="UP000253759">
    <property type="component" value="Unassembled WGS sequence"/>
</dbReference>
<comment type="similarity">
    <text evidence="1 6">Belongs to the pseudouridine synthase RluA family.</text>
</comment>
<evidence type="ECO:0000256" key="3">
    <source>
        <dbReference type="ARBA" id="ARBA00036882"/>
    </source>
</evidence>